<feature type="region of interest" description="Disordered" evidence="1">
    <location>
        <begin position="140"/>
        <end position="163"/>
    </location>
</feature>
<comment type="caution">
    <text evidence="3">The sequence shown here is derived from an EMBL/GenBank/DDBJ whole genome shotgun (WGS) entry which is preliminary data.</text>
</comment>
<evidence type="ECO:0000313" key="4">
    <source>
        <dbReference type="Proteomes" id="UP001165541"/>
    </source>
</evidence>
<sequence>MRTTTPHRLARAVAAAVGALALAAGAQAAGDKTVYEQAQATAKAQYDTARKQCDSLSGNAKDVCVTEAKATRTTAEARAKASYEGTPKAQQKAAEDVARAEYSVAKERCDERSGNAEDVCEKDAKAAYERAKAEARLDKTVGEARQEAVEHKREATIDAQAERCDSLAGDAKAACLDRARNPLRD</sequence>
<dbReference type="EMBL" id="JAMKFE010000003">
    <property type="protein sequence ID" value="MCM5679023.1"/>
    <property type="molecule type" value="Genomic_DNA"/>
</dbReference>
<organism evidence="3 4">
    <name type="scientific">Caldimonas mangrovi</name>
    <dbReference type="NCBI Taxonomy" id="2944811"/>
    <lineage>
        <taxon>Bacteria</taxon>
        <taxon>Pseudomonadati</taxon>
        <taxon>Pseudomonadota</taxon>
        <taxon>Betaproteobacteria</taxon>
        <taxon>Burkholderiales</taxon>
        <taxon>Sphaerotilaceae</taxon>
        <taxon>Caldimonas</taxon>
    </lineage>
</organism>
<feature type="chain" id="PRO_5045484226" description="Colicin import membrane protein" evidence="2">
    <location>
        <begin position="29"/>
        <end position="185"/>
    </location>
</feature>
<evidence type="ECO:0008006" key="5">
    <source>
        <dbReference type="Google" id="ProtNLM"/>
    </source>
</evidence>
<keyword evidence="4" id="KW-1185">Reference proteome</keyword>
<keyword evidence="2" id="KW-0732">Signal</keyword>
<evidence type="ECO:0000256" key="2">
    <source>
        <dbReference type="SAM" id="SignalP"/>
    </source>
</evidence>
<evidence type="ECO:0000256" key="1">
    <source>
        <dbReference type="SAM" id="MobiDB-lite"/>
    </source>
</evidence>
<feature type="signal peptide" evidence="2">
    <location>
        <begin position="1"/>
        <end position="28"/>
    </location>
</feature>
<accession>A0ABT0YMB8</accession>
<gene>
    <name evidence="3" type="ORF">M8A51_05695</name>
</gene>
<reference evidence="3" key="1">
    <citation type="submission" date="2022-05" db="EMBL/GenBank/DDBJ databases">
        <title>Schlegelella sp. nov., isolated from mangrove soil.</title>
        <authorList>
            <person name="Liu Y."/>
            <person name="Ge X."/>
            <person name="Liu W."/>
        </authorList>
    </citation>
    <scope>NUCLEOTIDE SEQUENCE</scope>
    <source>
        <strain evidence="3">S2-27</strain>
    </source>
</reference>
<protein>
    <recommendedName>
        <fullName evidence="5">Colicin import membrane protein</fullName>
    </recommendedName>
</protein>
<dbReference type="Proteomes" id="UP001165541">
    <property type="component" value="Unassembled WGS sequence"/>
</dbReference>
<proteinExistence type="predicted"/>
<evidence type="ECO:0000313" key="3">
    <source>
        <dbReference type="EMBL" id="MCM5679023.1"/>
    </source>
</evidence>
<name>A0ABT0YMB8_9BURK</name>